<dbReference type="AlphaFoldDB" id="A0A8J5SXZ5"/>
<dbReference type="EMBL" id="JAAALK010000283">
    <property type="protein sequence ID" value="KAG8076977.1"/>
    <property type="molecule type" value="Genomic_DNA"/>
</dbReference>
<proteinExistence type="predicted"/>
<sequence length="77" mass="8106">MPPATQRRGKCFGNHLSGSGHKASSGGRERRGDMASDRAQRPNAAEAEAEAEGLEEVVDADREAELVAVAGDLDELT</sequence>
<comment type="caution">
    <text evidence="2">The sequence shown here is derived from an EMBL/GenBank/DDBJ whole genome shotgun (WGS) entry which is preliminary data.</text>
</comment>
<dbReference type="Proteomes" id="UP000729402">
    <property type="component" value="Unassembled WGS sequence"/>
</dbReference>
<evidence type="ECO:0000313" key="3">
    <source>
        <dbReference type="Proteomes" id="UP000729402"/>
    </source>
</evidence>
<reference evidence="2" key="2">
    <citation type="submission" date="2021-02" db="EMBL/GenBank/DDBJ databases">
        <authorList>
            <person name="Kimball J.A."/>
            <person name="Haas M.W."/>
            <person name="Macchietto M."/>
            <person name="Kono T."/>
            <person name="Duquette J."/>
            <person name="Shao M."/>
        </authorList>
    </citation>
    <scope>NUCLEOTIDE SEQUENCE</scope>
    <source>
        <tissue evidence="2">Fresh leaf tissue</tissue>
    </source>
</reference>
<keyword evidence="3" id="KW-1185">Reference proteome</keyword>
<name>A0A8J5SXZ5_ZIZPA</name>
<feature type="compositionally biased region" description="Acidic residues" evidence="1">
    <location>
        <begin position="47"/>
        <end position="58"/>
    </location>
</feature>
<evidence type="ECO:0000256" key="1">
    <source>
        <dbReference type="SAM" id="MobiDB-lite"/>
    </source>
</evidence>
<evidence type="ECO:0000313" key="2">
    <source>
        <dbReference type="EMBL" id="KAG8076977.1"/>
    </source>
</evidence>
<feature type="region of interest" description="Disordered" evidence="1">
    <location>
        <begin position="1"/>
        <end position="59"/>
    </location>
</feature>
<accession>A0A8J5SXZ5</accession>
<feature type="compositionally biased region" description="Basic and acidic residues" evidence="1">
    <location>
        <begin position="27"/>
        <end position="40"/>
    </location>
</feature>
<reference evidence="2" key="1">
    <citation type="journal article" date="2021" name="bioRxiv">
        <title>Whole Genome Assembly and Annotation of Northern Wild Rice, Zizania palustris L., Supports a Whole Genome Duplication in the Zizania Genus.</title>
        <authorList>
            <person name="Haas M."/>
            <person name="Kono T."/>
            <person name="Macchietto M."/>
            <person name="Millas R."/>
            <person name="McGilp L."/>
            <person name="Shao M."/>
            <person name="Duquette J."/>
            <person name="Hirsch C.N."/>
            <person name="Kimball J."/>
        </authorList>
    </citation>
    <scope>NUCLEOTIDE SEQUENCE</scope>
    <source>
        <tissue evidence="2">Fresh leaf tissue</tissue>
    </source>
</reference>
<organism evidence="2 3">
    <name type="scientific">Zizania palustris</name>
    <name type="common">Northern wild rice</name>
    <dbReference type="NCBI Taxonomy" id="103762"/>
    <lineage>
        <taxon>Eukaryota</taxon>
        <taxon>Viridiplantae</taxon>
        <taxon>Streptophyta</taxon>
        <taxon>Embryophyta</taxon>
        <taxon>Tracheophyta</taxon>
        <taxon>Spermatophyta</taxon>
        <taxon>Magnoliopsida</taxon>
        <taxon>Liliopsida</taxon>
        <taxon>Poales</taxon>
        <taxon>Poaceae</taxon>
        <taxon>BOP clade</taxon>
        <taxon>Oryzoideae</taxon>
        <taxon>Oryzeae</taxon>
        <taxon>Zizaniinae</taxon>
        <taxon>Zizania</taxon>
    </lineage>
</organism>
<gene>
    <name evidence="2" type="ORF">GUJ93_ZPchr0006g45781</name>
</gene>
<protein>
    <submittedName>
        <fullName evidence="2">Uncharacterized protein</fullName>
    </submittedName>
</protein>